<proteinExistence type="inferred from homology"/>
<keyword evidence="2" id="KW-0732">Signal</keyword>
<dbReference type="PANTHER" id="PTHR42928:SF5">
    <property type="entry name" value="BLR1237 PROTEIN"/>
    <property type="match status" value="1"/>
</dbReference>
<protein>
    <submittedName>
        <fullName evidence="3">Tripartite-type tricarboxylate transporter receptor subunit TctC</fullName>
    </submittedName>
</protein>
<keyword evidence="4" id="KW-1185">Reference proteome</keyword>
<dbReference type="OrthoDB" id="8443386at2"/>
<comment type="caution">
    <text evidence="3">The sequence shown here is derived from an EMBL/GenBank/DDBJ whole genome shotgun (WGS) entry which is preliminary data.</text>
</comment>
<gene>
    <name evidence="3" type="ORF">C8P69_102122</name>
</gene>
<dbReference type="InterPro" id="IPR005064">
    <property type="entry name" value="BUG"/>
</dbReference>
<evidence type="ECO:0000256" key="2">
    <source>
        <dbReference type="SAM" id="SignalP"/>
    </source>
</evidence>
<evidence type="ECO:0000313" key="3">
    <source>
        <dbReference type="EMBL" id="PTM60740.1"/>
    </source>
</evidence>
<organism evidence="3 4">
    <name type="scientific">Phreatobacter oligotrophus</name>
    <dbReference type="NCBI Taxonomy" id="1122261"/>
    <lineage>
        <taxon>Bacteria</taxon>
        <taxon>Pseudomonadati</taxon>
        <taxon>Pseudomonadota</taxon>
        <taxon>Alphaproteobacteria</taxon>
        <taxon>Hyphomicrobiales</taxon>
        <taxon>Phreatobacteraceae</taxon>
        <taxon>Phreatobacter</taxon>
    </lineage>
</organism>
<dbReference type="RefSeq" id="WP_108174689.1">
    <property type="nucleotide sequence ID" value="NZ_PZZL01000002.1"/>
</dbReference>
<dbReference type="InterPro" id="IPR042100">
    <property type="entry name" value="Bug_dom1"/>
</dbReference>
<dbReference type="Proteomes" id="UP000241808">
    <property type="component" value="Unassembled WGS sequence"/>
</dbReference>
<evidence type="ECO:0000256" key="1">
    <source>
        <dbReference type="ARBA" id="ARBA00006987"/>
    </source>
</evidence>
<accession>A0A2T4ZFP3</accession>
<dbReference type="SUPFAM" id="SSF53850">
    <property type="entry name" value="Periplasmic binding protein-like II"/>
    <property type="match status" value="1"/>
</dbReference>
<sequence>MRKLMLAGLAALSTLVAGTAANAQTWPQRPITFMVPFAAGGGTDAFARPLAAELEKRLGQGVIIENRAGAGGTAGALVASRQTPDGYYFLVGAAHHTIAPSLYPRLDYNIETDFIPVAIIGQPPQILVVNPRRVPAKTLPELIALAKSKPDGLVYGSAGIGTTHHLSAELFKLLTQTQIRHVPYRGAGPAMADLVAGQIDMIFDGLGTSAPQIQGGQIHGIALAAAQRNPAVPNVPTATEAGLANFDVSTWYAIFAVKGTPQPIVDRMRREIRAVLELPNIKEAWARNGSDIPTLEGEAFGRFVSSEVQRWRRVVTEANIKLEN</sequence>
<name>A0A2T4ZFP3_9HYPH</name>
<dbReference type="EMBL" id="PZZL01000002">
    <property type="protein sequence ID" value="PTM60740.1"/>
    <property type="molecule type" value="Genomic_DNA"/>
</dbReference>
<dbReference type="CDD" id="cd13578">
    <property type="entry name" value="PBP2_Bug27"/>
    <property type="match status" value="1"/>
</dbReference>
<dbReference type="PANTHER" id="PTHR42928">
    <property type="entry name" value="TRICARBOXYLATE-BINDING PROTEIN"/>
    <property type="match status" value="1"/>
</dbReference>
<keyword evidence="3" id="KW-0675">Receptor</keyword>
<dbReference type="AlphaFoldDB" id="A0A2T4ZFP3"/>
<dbReference type="Gene3D" id="3.40.190.10">
    <property type="entry name" value="Periplasmic binding protein-like II"/>
    <property type="match status" value="1"/>
</dbReference>
<feature type="chain" id="PRO_5015766599" evidence="2">
    <location>
        <begin position="24"/>
        <end position="324"/>
    </location>
</feature>
<feature type="signal peptide" evidence="2">
    <location>
        <begin position="1"/>
        <end position="23"/>
    </location>
</feature>
<reference evidence="3 4" key="1">
    <citation type="submission" date="2018-04" db="EMBL/GenBank/DDBJ databases">
        <title>Genomic Encyclopedia of Archaeal and Bacterial Type Strains, Phase II (KMG-II): from individual species to whole genera.</title>
        <authorList>
            <person name="Goeker M."/>
        </authorList>
    </citation>
    <scope>NUCLEOTIDE SEQUENCE [LARGE SCALE GENOMIC DNA]</scope>
    <source>
        <strain evidence="3 4">DSM 25521</strain>
    </source>
</reference>
<dbReference type="Pfam" id="PF03401">
    <property type="entry name" value="TctC"/>
    <property type="match status" value="1"/>
</dbReference>
<dbReference type="Gene3D" id="3.40.190.150">
    <property type="entry name" value="Bordetella uptake gene, domain 1"/>
    <property type="match status" value="1"/>
</dbReference>
<comment type="similarity">
    <text evidence="1">Belongs to the UPF0065 (bug) family.</text>
</comment>
<evidence type="ECO:0000313" key="4">
    <source>
        <dbReference type="Proteomes" id="UP000241808"/>
    </source>
</evidence>
<dbReference type="PIRSF" id="PIRSF017082">
    <property type="entry name" value="YflP"/>
    <property type="match status" value="1"/>
</dbReference>